<gene>
    <name evidence="1" type="ORF">AMECASPLE_016242</name>
</gene>
<dbReference type="EMBL" id="JAHRIP010029390">
    <property type="protein sequence ID" value="MEQ2291757.1"/>
    <property type="molecule type" value="Genomic_DNA"/>
</dbReference>
<evidence type="ECO:0000313" key="2">
    <source>
        <dbReference type="Proteomes" id="UP001469553"/>
    </source>
</evidence>
<name>A0ABV0YDD6_9TELE</name>
<organism evidence="1 2">
    <name type="scientific">Ameca splendens</name>
    <dbReference type="NCBI Taxonomy" id="208324"/>
    <lineage>
        <taxon>Eukaryota</taxon>
        <taxon>Metazoa</taxon>
        <taxon>Chordata</taxon>
        <taxon>Craniata</taxon>
        <taxon>Vertebrata</taxon>
        <taxon>Euteleostomi</taxon>
        <taxon>Actinopterygii</taxon>
        <taxon>Neopterygii</taxon>
        <taxon>Teleostei</taxon>
        <taxon>Neoteleostei</taxon>
        <taxon>Acanthomorphata</taxon>
        <taxon>Ovalentaria</taxon>
        <taxon>Atherinomorphae</taxon>
        <taxon>Cyprinodontiformes</taxon>
        <taxon>Goodeidae</taxon>
        <taxon>Ameca</taxon>
    </lineage>
</organism>
<protein>
    <submittedName>
        <fullName evidence="1">Uncharacterized protein</fullName>
    </submittedName>
</protein>
<evidence type="ECO:0000313" key="1">
    <source>
        <dbReference type="EMBL" id="MEQ2291757.1"/>
    </source>
</evidence>
<keyword evidence="2" id="KW-1185">Reference proteome</keyword>
<reference evidence="1 2" key="1">
    <citation type="submission" date="2021-06" db="EMBL/GenBank/DDBJ databases">
        <authorList>
            <person name="Palmer J.M."/>
        </authorList>
    </citation>
    <scope>NUCLEOTIDE SEQUENCE [LARGE SCALE GENOMIC DNA]</scope>
    <source>
        <strain evidence="1 2">AS_MEX2019</strain>
        <tissue evidence="1">Muscle</tissue>
    </source>
</reference>
<sequence>MHFVQCISATGSETDHQHDAPTTMLGFKRLSTIPLNIPLLVAVAKHLELCLIKPSNFYSENICLAHMTSRTFQSILIVLVLVQVHTDVNLASLWTAIWVFQQFPVHGVLQPRWFLKFLTNFIFSNRDSLVKCLKFGHNWIFQQDNDPSS</sequence>
<dbReference type="Proteomes" id="UP001469553">
    <property type="component" value="Unassembled WGS sequence"/>
</dbReference>
<accession>A0ABV0YDD6</accession>
<comment type="caution">
    <text evidence="1">The sequence shown here is derived from an EMBL/GenBank/DDBJ whole genome shotgun (WGS) entry which is preliminary data.</text>
</comment>
<proteinExistence type="predicted"/>